<dbReference type="EMBL" id="JAQQXT010000009">
    <property type="protein sequence ID" value="MDC8772935.1"/>
    <property type="molecule type" value="Genomic_DNA"/>
</dbReference>
<proteinExistence type="predicted"/>
<evidence type="ECO:0000256" key="1">
    <source>
        <dbReference type="SAM" id="Phobius"/>
    </source>
</evidence>
<dbReference type="NCBIfam" id="TIGR02532">
    <property type="entry name" value="IV_pilin_GFxxxE"/>
    <property type="match status" value="1"/>
</dbReference>
<dbReference type="Pfam" id="PF07963">
    <property type="entry name" value="N_methyl"/>
    <property type="match status" value="1"/>
</dbReference>
<evidence type="ECO:0000313" key="2">
    <source>
        <dbReference type="EMBL" id="MDC8772935.1"/>
    </source>
</evidence>
<gene>
    <name evidence="2" type="ORF">PRZ03_15220</name>
</gene>
<organism evidence="2 3">
    <name type="scientific">Roseateles albus</name>
    <dbReference type="NCBI Taxonomy" id="2987525"/>
    <lineage>
        <taxon>Bacteria</taxon>
        <taxon>Pseudomonadati</taxon>
        <taxon>Pseudomonadota</taxon>
        <taxon>Betaproteobacteria</taxon>
        <taxon>Burkholderiales</taxon>
        <taxon>Sphaerotilaceae</taxon>
        <taxon>Roseateles</taxon>
    </lineage>
</organism>
<dbReference type="InterPro" id="IPR012902">
    <property type="entry name" value="N_methyl_site"/>
</dbReference>
<dbReference type="PANTHER" id="PTHR30093:SF47">
    <property type="entry name" value="TYPE IV PILUS NON-CORE MINOR PILIN PILE"/>
    <property type="match status" value="1"/>
</dbReference>
<keyword evidence="3" id="KW-1185">Reference proteome</keyword>
<dbReference type="Gene3D" id="3.30.700.10">
    <property type="entry name" value="Glycoprotein, Type 4 Pilin"/>
    <property type="match status" value="1"/>
</dbReference>
<name>A0ABT5KJ23_9BURK</name>
<evidence type="ECO:0000313" key="3">
    <source>
        <dbReference type="Proteomes" id="UP001221189"/>
    </source>
</evidence>
<dbReference type="InterPro" id="IPR031982">
    <property type="entry name" value="PilE-like"/>
</dbReference>
<dbReference type="RefSeq" id="WP_273601099.1">
    <property type="nucleotide sequence ID" value="NZ_JAQQXT010000009.1"/>
</dbReference>
<feature type="transmembrane region" description="Helical" evidence="1">
    <location>
        <begin position="20"/>
        <end position="44"/>
    </location>
</feature>
<comment type="caution">
    <text evidence="2">The sequence shown here is derived from an EMBL/GenBank/DDBJ whole genome shotgun (WGS) entry which is preliminary data.</text>
</comment>
<keyword evidence="1" id="KW-0472">Membrane</keyword>
<dbReference type="SUPFAM" id="SSF54523">
    <property type="entry name" value="Pili subunits"/>
    <property type="match status" value="1"/>
</dbReference>
<dbReference type="Pfam" id="PF16732">
    <property type="entry name" value="ComP_DUS"/>
    <property type="match status" value="1"/>
</dbReference>
<keyword evidence="1" id="KW-0812">Transmembrane</keyword>
<keyword evidence="1" id="KW-1133">Transmembrane helix</keyword>
<dbReference type="PANTHER" id="PTHR30093">
    <property type="entry name" value="GENERAL SECRETION PATHWAY PROTEIN G"/>
    <property type="match status" value="1"/>
</dbReference>
<protein>
    <submittedName>
        <fullName evidence="2">Type IV pilin protein</fullName>
    </submittedName>
</protein>
<accession>A0ABT5KJ23</accession>
<dbReference type="InterPro" id="IPR045584">
    <property type="entry name" value="Pilin-like"/>
</dbReference>
<dbReference type="PROSITE" id="PS00409">
    <property type="entry name" value="PROKAR_NTER_METHYL"/>
    <property type="match status" value="1"/>
</dbReference>
<dbReference type="Proteomes" id="UP001221189">
    <property type="component" value="Unassembled WGS sequence"/>
</dbReference>
<sequence>MSKTCFATRDRSEAAPAATGFTLIELMIVMVIVAILALVALPAYQKQVAMGRRADAINALSGIAQAQERWRSNRGSYASSLGDDELSLGTQSPSRHYTLSVAGVRDPVSFNFGYIAKAIPDSASPQSSDSDCKTLSIRMDGGSLFYEAKDSNDQDSSSKCWPK</sequence>
<reference evidence="2 3" key="1">
    <citation type="submission" date="2022-10" db="EMBL/GenBank/DDBJ databases">
        <title>Paucibacter sp. hw1 Genome sequencing.</title>
        <authorList>
            <person name="Park S."/>
        </authorList>
    </citation>
    <scope>NUCLEOTIDE SEQUENCE [LARGE SCALE GENOMIC DNA]</scope>
    <source>
        <strain evidence="3">hw1</strain>
    </source>
</reference>